<proteinExistence type="predicted"/>
<name>A0A1I7TXL3_9PELO</name>
<dbReference type="PANTHER" id="PTHR46891">
    <property type="entry name" value="SERPENTINE RECEPTOR, CLASS H-RELATED"/>
    <property type="match status" value="1"/>
</dbReference>
<dbReference type="AlphaFoldDB" id="A0A1I7TXL3"/>
<organism evidence="2 3">
    <name type="scientific">Caenorhabditis tropicalis</name>
    <dbReference type="NCBI Taxonomy" id="1561998"/>
    <lineage>
        <taxon>Eukaryota</taxon>
        <taxon>Metazoa</taxon>
        <taxon>Ecdysozoa</taxon>
        <taxon>Nematoda</taxon>
        <taxon>Chromadorea</taxon>
        <taxon>Rhabditida</taxon>
        <taxon>Rhabditina</taxon>
        <taxon>Rhabditomorpha</taxon>
        <taxon>Rhabditoidea</taxon>
        <taxon>Rhabditidae</taxon>
        <taxon>Peloderinae</taxon>
        <taxon>Caenorhabditis</taxon>
    </lineage>
</organism>
<sequence>MGAFAVIALLIIPQFCAFVIITDRLLSKQIKMSISKNTIKMQMKFQRALYLQVFIPIIILLFPGSYLTYSVVSNYHNQAFNNILIIIVSSHGFLSTLSMIFVHTPYRNFTMSLLKIGTRFRNNNVLSVQNINSPANSRLKPVS</sequence>
<evidence type="ECO:0000313" key="3">
    <source>
        <dbReference type="WBParaSite" id="Csp11.Scaffold629.g12813.t1"/>
    </source>
</evidence>
<accession>A0A1I7TXL3</accession>
<keyword evidence="1" id="KW-0472">Membrane</keyword>
<reference evidence="3" key="1">
    <citation type="submission" date="2016-11" db="UniProtKB">
        <authorList>
            <consortium name="WormBaseParasite"/>
        </authorList>
    </citation>
    <scope>IDENTIFICATION</scope>
</reference>
<dbReference type="InterPro" id="IPR019422">
    <property type="entry name" value="7TM_GPCR_serpentine_rcpt_Srh"/>
</dbReference>
<dbReference type="Proteomes" id="UP000095282">
    <property type="component" value="Unplaced"/>
</dbReference>
<dbReference type="Pfam" id="PF10318">
    <property type="entry name" value="7TM_GPCR_Srh"/>
    <property type="match status" value="1"/>
</dbReference>
<feature type="transmembrane region" description="Helical" evidence="1">
    <location>
        <begin position="6"/>
        <end position="27"/>
    </location>
</feature>
<feature type="transmembrane region" description="Helical" evidence="1">
    <location>
        <begin position="79"/>
        <end position="102"/>
    </location>
</feature>
<feature type="transmembrane region" description="Helical" evidence="1">
    <location>
        <begin position="48"/>
        <end position="67"/>
    </location>
</feature>
<protein>
    <submittedName>
        <fullName evidence="3">G_PROTEIN_RECEP_F1_2 domain-containing protein</fullName>
    </submittedName>
</protein>
<keyword evidence="2" id="KW-1185">Reference proteome</keyword>
<keyword evidence="1" id="KW-1133">Transmembrane helix</keyword>
<evidence type="ECO:0000256" key="1">
    <source>
        <dbReference type="SAM" id="Phobius"/>
    </source>
</evidence>
<keyword evidence="1" id="KW-0812">Transmembrane</keyword>
<dbReference type="WBParaSite" id="Csp11.Scaffold629.g12813.t1">
    <property type="protein sequence ID" value="Csp11.Scaffold629.g12813.t1"/>
    <property type="gene ID" value="Csp11.Scaffold629.g12813"/>
</dbReference>
<evidence type="ECO:0000313" key="2">
    <source>
        <dbReference type="Proteomes" id="UP000095282"/>
    </source>
</evidence>